<dbReference type="RefSeq" id="WP_144757210.1">
    <property type="nucleotide sequence ID" value="NZ_VMNW02000113.1"/>
</dbReference>
<evidence type="ECO:0000313" key="2">
    <source>
        <dbReference type="EMBL" id="KAA9150736.1"/>
    </source>
</evidence>
<dbReference type="AlphaFoldDB" id="A0A5N0UPQ8"/>
<comment type="caution">
    <text evidence="2">The sequence shown here is derived from an EMBL/GenBank/DDBJ whole genome shotgun (WGS) entry which is preliminary data.</text>
</comment>
<proteinExistence type="predicted"/>
<accession>A0A5N0UPQ8</accession>
<gene>
    <name evidence="2" type="ORF">FPZ12_040655</name>
</gene>
<reference evidence="2" key="1">
    <citation type="submission" date="2019-09" db="EMBL/GenBank/DDBJ databases">
        <authorList>
            <person name="Teo W.F.A."/>
            <person name="Duangmal K."/>
        </authorList>
    </citation>
    <scope>NUCLEOTIDE SEQUENCE [LARGE SCALE GENOMIC DNA]</scope>
    <source>
        <strain evidence="2">K81G1</strain>
    </source>
</reference>
<evidence type="ECO:0000313" key="3">
    <source>
        <dbReference type="Proteomes" id="UP000319769"/>
    </source>
</evidence>
<organism evidence="2 3">
    <name type="scientific">Amycolatopsis acidicola</name>
    <dbReference type="NCBI Taxonomy" id="2596893"/>
    <lineage>
        <taxon>Bacteria</taxon>
        <taxon>Bacillati</taxon>
        <taxon>Actinomycetota</taxon>
        <taxon>Actinomycetes</taxon>
        <taxon>Pseudonocardiales</taxon>
        <taxon>Pseudonocardiaceae</taxon>
        <taxon>Amycolatopsis</taxon>
    </lineage>
</organism>
<keyword evidence="3" id="KW-1185">Reference proteome</keyword>
<protein>
    <submittedName>
        <fullName evidence="2">Uncharacterized protein</fullName>
    </submittedName>
</protein>
<dbReference type="OrthoDB" id="9997at2"/>
<evidence type="ECO:0000256" key="1">
    <source>
        <dbReference type="SAM" id="MobiDB-lite"/>
    </source>
</evidence>
<sequence length="65" mass="6918">MSSSLVQATLSVVGHHHHHDHPPGQGALFPANHPARKGIDSPHGPGADPWQDLGFSTNPMWVLPS</sequence>
<feature type="region of interest" description="Disordered" evidence="1">
    <location>
        <begin position="1"/>
        <end position="57"/>
    </location>
</feature>
<feature type="compositionally biased region" description="Polar residues" evidence="1">
    <location>
        <begin position="1"/>
        <end position="10"/>
    </location>
</feature>
<name>A0A5N0UPQ8_9PSEU</name>
<dbReference type="EMBL" id="VMNW02000113">
    <property type="protein sequence ID" value="KAA9150736.1"/>
    <property type="molecule type" value="Genomic_DNA"/>
</dbReference>
<dbReference type="Proteomes" id="UP000319769">
    <property type="component" value="Unassembled WGS sequence"/>
</dbReference>